<dbReference type="EMBL" id="JABANU010000004">
    <property type="protein sequence ID" value="MBI5974478.1"/>
    <property type="molecule type" value="Genomic_DNA"/>
</dbReference>
<comment type="caution">
    <text evidence="2">The sequence shown here is derived from an EMBL/GenBank/DDBJ whole genome shotgun (WGS) entry which is preliminary data.</text>
</comment>
<feature type="transmembrane region" description="Helical" evidence="1">
    <location>
        <begin position="35"/>
        <end position="54"/>
    </location>
</feature>
<dbReference type="Proteomes" id="UP000751852">
    <property type="component" value="Unassembled WGS sequence"/>
</dbReference>
<evidence type="ECO:0000256" key="1">
    <source>
        <dbReference type="SAM" id="Phobius"/>
    </source>
</evidence>
<proteinExistence type="predicted"/>
<reference evidence="2 3" key="1">
    <citation type="submission" date="2020-04" db="EMBL/GenBank/DDBJ databases">
        <title>Staphylococcus species from domestic dog.</title>
        <authorList>
            <person name="Paterson G.K."/>
        </authorList>
    </citation>
    <scope>NUCLEOTIDE SEQUENCE [LARGE SCALE GENOMIC DNA]</scope>
    <source>
        <strain evidence="2 3">H16/1A</strain>
    </source>
</reference>
<keyword evidence="3" id="KW-1185">Reference proteome</keyword>
<evidence type="ECO:0000313" key="3">
    <source>
        <dbReference type="Proteomes" id="UP000751852"/>
    </source>
</evidence>
<accession>A0ABS0T6V0</accession>
<keyword evidence="1" id="KW-0812">Transmembrane</keyword>
<keyword evidence="1" id="KW-0472">Membrane</keyword>
<evidence type="ECO:0000313" key="2">
    <source>
        <dbReference type="EMBL" id="MBI5974478.1"/>
    </source>
</evidence>
<protein>
    <recommendedName>
        <fullName evidence="4">Mid2-like cell wall stress sensor domain protein</fullName>
    </recommendedName>
</protein>
<keyword evidence="1" id="KW-1133">Transmembrane helix</keyword>
<sequence>MYTFIIILGILTFVMWTITILAFKKSSNHKSQKPANLAIISAVITTLWVMLMIIRSLN</sequence>
<gene>
    <name evidence="2" type="ORF">HHH54_02560</name>
</gene>
<feature type="transmembrane region" description="Helical" evidence="1">
    <location>
        <begin position="6"/>
        <end position="23"/>
    </location>
</feature>
<evidence type="ECO:0008006" key="4">
    <source>
        <dbReference type="Google" id="ProtNLM"/>
    </source>
</evidence>
<organism evidence="2 3">
    <name type="scientific">Staphylococcus canis</name>
    <dbReference type="NCBI Taxonomy" id="2724942"/>
    <lineage>
        <taxon>Bacteria</taxon>
        <taxon>Bacillati</taxon>
        <taxon>Bacillota</taxon>
        <taxon>Bacilli</taxon>
        <taxon>Bacillales</taxon>
        <taxon>Staphylococcaceae</taxon>
        <taxon>Staphylococcus</taxon>
    </lineage>
</organism>
<name>A0ABS0T6V0_9STAP</name>
<dbReference type="RefSeq" id="WP_198617266.1">
    <property type="nucleotide sequence ID" value="NZ_JABANU010000004.1"/>
</dbReference>